<reference evidence="3 4" key="1">
    <citation type="submission" date="2022-05" db="EMBL/GenBank/DDBJ databases">
        <authorList>
            <consortium name="Genoscope - CEA"/>
            <person name="William W."/>
        </authorList>
    </citation>
    <scope>NUCLEOTIDE SEQUENCE [LARGE SCALE GENOMIC DNA]</scope>
</reference>
<comment type="caution">
    <text evidence="3">The sequence shown here is derived from an EMBL/GenBank/DDBJ whole genome shotgun (WGS) entry which is preliminary data.</text>
</comment>
<sequence length="245" mass="28158">MTSLAVSVFFSLNLLAILCIRICVWPHQASGEGASHHQGQLPRYSKRKVFLYTHMLPVENPVLNYVLFTTTTQPVNSEYDTTFAFIFCTSYFILNQACADLNSNHIHRNITFGKDDDFSTHNKVIAILWTCSVISSTKVFGHENGDSEKESYFCNLQRLFECFEWTAFSQFFTIICIKLWPHQERELVKTNGSSKLATAKAVKVTWMMIAIAILFLVYELSFDFIRALLYLGFMIEPLEPTLKMD</sequence>
<organism evidence="3 4">
    <name type="scientific">Pocillopora meandrina</name>
    <dbReference type="NCBI Taxonomy" id="46732"/>
    <lineage>
        <taxon>Eukaryota</taxon>
        <taxon>Metazoa</taxon>
        <taxon>Cnidaria</taxon>
        <taxon>Anthozoa</taxon>
        <taxon>Hexacorallia</taxon>
        <taxon>Scleractinia</taxon>
        <taxon>Astrocoeniina</taxon>
        <taxon>Pocilloporidae</taxon>
        <taxon>Pocillopora</taxon>
    </lineage>
</organism>
<protein>
    <submittedName>
        <fullName evidence="3">Uncharacterized protein</fullName>
    </submittedName>
</protein>
<keyword evidence="1" id="KW-0812">Transmembrane</keyword>
<name>A0AAU9VW84_9CNID</name>
<gene>
    <name evidence="3" type="ORF">PMEA_00021578</name>
</gene>
<dbReference type="AlphaFoldDB" id="A0AAU9VW84"/>
<keyword evidence="1" id="KW-0472">Membrane</keyword>
<dbReference type="Proteomes" id="UP001159428">
    <property type="component" value="Unassembled WGS sequence"/>
</dbReference>
<feature type="signal peptide" evidence="2">
    <location>
        <begin position="1"/>
        <end position="31"/>
    </location>
</feature>
<keyword evidence="4" id="KW-1185">Reference proteome</keyword>
<evidence type="ECO:0000313" key="4">
    <source>
        <dbReference type="Proteomes" id="UP001159428"/>
    </source>
</evidence>
<evidence type="ECO:0000256" key="1">
    <source>
        <dbReference type="SAM" id="Phobius"/>
    </source>
</evidence>
<keyword evidence="2" id="KW-0732">Signal</keyword>
<accession>A0AAU9VW84</accession>
<evidence type="ECO:0000313" key="3">
    <source>
        <dbReference type="EMBL" id="CAH3037329.1"/>
    </source>
</evidence>
<keyword evidence="1" id="KW-1133">Transmembrane helix</keyword>
<feature type="chain" id="PRO_5044021112" evidence="2">
    <location>
        <begin position="32"/>
        <end position="245"/>
    </location>
</feature>
<dbReference type="EMBL" id="CALNXJ010000004">
    <property type="protein sequence ID" value="CAH3037329.1"/>
    <property type="molecule type" value="Genomic_DNA"/>
</dbReference>
<proteinExistence type="predicted"/>
<feature type="transmembrane region" description="Helical" evidence="1">
    <location>
        <begin position="201"/>
        <end position="218"/>
    </location>
</feature>
<evidence type="ECO:0000256" key="2">
    <source>
        <dbReference type="SAM" id="SignalP"/>
    </source>
</evidence>